<dbReference type="Proteomes" id="UP000519004">
    <property type="component" value="Unassembled WGS sequence"/>
</dbReference>
<evidence type="ECO:0000256" key="6">
    <source>
        <dbReference type="ARBA" id="ARBA00022692"/>
    </source>
</evidence>
<dbReference type="GO" id="GO:0140359">
    <property type="term" value="F:ABC-type transporter activity"/>
    <property type="evidence" value="ECO:0007669"/>
    <property type="project" value="InterPro"/>
</dbReference>
<feature type="transmembrane region" description="Helical" evidence="9">
    <location>
        <begin position="21"/>
        <end position="49"/>
    </location>
</feature>
<gene>
    <name evidence="11" type="ORF">HNQ58_000391</name>
</gene>
<name>A0A7W7V762_9GAMM</name>
<feature type="transmembrane region" description="Helical" evidence="9">
    <location>
        <begin position="55"/>
        <end position="73"/>
    </location>
</feature>
<dbReference type="EMBL" id="JACHHX010000002">
    <property type="protein sequence ID" value="MBB5014517.1"/>
    <property type="molecule type" value="Genomic_DNA"/>
</dbReference>
<evidence type="ECO:0000313" key="11">
    <source>
        <dbReference type="EMBL" id="MBB5014517.1"/>
    </source>
</evidence>
<keyword evidence="7 9" id="KW-1133">Transmembrane helix</keyword>
<organism evidence="11 12">
    <name type="scientific">Rehaibacterium terrae</name>
    <dbReference type="NCBI Taxonomy" id="1341696"/>
    <lineage>
        <taxon>Bacteria</taxon>
        <taxon>Pseudomonadati</taxon>
        <taxon>Pseudomonadota</taxon>
        <taxon>Gammaproteobacteria</taxon>
        <taxon>Lysobacterales</taxon>
        <taxon>Lysobacteraceae</taxon>
        <taxon>Rehaibacterium</taxon>
    </lineage>
</organism>
<keyword evidence="5" id="KW-0997">Cell inner membrane</keyword>
<dbReference type="RefSeq" id="WP_183947096.1">
    <property type="nucleotide sequence ID" value="NZ_JACHHX010000002.1"/>
</dbReference>
<evidence type="ECO:0000256" key="8">
    <source>
        <dbReference type="ARBA" id="ARBA00023136"/>
    </source>
</evidence>
<evidence type="ECO:0000256" key="3">
    <source>
        <dbReference type="ARBA" id="ARBA00022448"/>
    </source>
</evidence>
<dbReference type="PANTHER" id="PTHR30413">
    <property type="entry name" value="INNER MEMBRANE TRANSPORT PERMEASE"/>
    <property type="match status" value="1"/>
</dbReference>
<keyword evidence="4 9" id="KW-1003">Cell membrane</keyword>
<dbReference type="PANTHER" id="PTHR30413:SF8">
    <property type="entry name" value="TRANSPORT PERMEASE PROTEIN"/>
    <property type="match status" value="1"/>
</dbReference>
<dbReference type="GO" id="GO:0005886">
    <property type="term" value="C:plasma membrane"/>
    <property type="evidence" value="ECO:0007669"/>
    <property type="project" value="UniProtKB-SubCell"/>
</dbReference>
<feature type="transmembrane region" description="Helical" evidence="9">
    <location>
        <begin position="113"/>
        <end position="131"/>
    </location>
</feature>
<dbReference type="InterPro" id="IPR013525">
    <property type="entry name" value="ABC2_TM"/>
</dbReference>
<evidence type="ECO:0000256" key="7">
    <source>
        <dbReference type="ARBA" id="ARBA00022989"/>
    </source>
</evidence>
<evidence type="ECO:0000313" key="12">
    <source>
        <dbReference type="Proteomes" id="UP000519004"/>
    </source>
</evidence>
<dbReference type="Pfam" id="PF01061">
    <property type="entry name" value="ABC2_membrane"/>
    <property type="match status" value="1"/>
</dbReference>
<feature type="transmembrane region" description="Helical" evidence="9">
    <location>
        <begin position="219"/>
        <end position="238"/>
    </location>
</feature>
<evidence type="ECO:0000259" key="10">
    <source>
        <dbReference type="PROSITE" id="PS51012"/>
    </source>
</evidence>
<reference evidence="11 12" key="1">
    <citation type="submission" date="2020-08" db="EMBL/GenBank/DDBJ databases">
        <title>Genomic Encyclopedia of Type Strains, Phase IV (KMG-IV): sequencing the most valuable type-strain genomes for metagenomic binning, comparative biology and taxonomic classification.</title>
        <authorList>
            <person name="Goeker M."/>
        </authorList>
    </citation>
    <scope>NUCLEOTIDE SEQUENCE [LARGE SCALE GENOMIC DNA]</scope>
    <source>
        <strain evidence="11 12">DSM 25897</strain>
    </source>
</reference>
<comment type="similarity">
    <text evidence="2 9">Belongs to the ABC-2 integral membrane protein family.</text>
</comment>
<dbReference type="AlphaFoldDB" id="A0A7W7V762"/>
<keyword evidence="12" id="KW-1185">Reference proteome</keyword>
<evidence type="ECO:0000256" key="2">
    <source>
        <dbReference type="ARBA" id="ARBA00007783"/>
    </source>
</evidence>
<keyword evidence="8 9" id="KW-0472">Membrane</keyword>
<sequence length="253" mass="26691">MTHALFRELLRRELGERYQGSLLGPLWALLLPLAQLTVLSLVFTFLLPARAHGGQWPYAAFLALGLWPWQLFANQVQRGCTALTDNAALIGKVALPHGLFVLARAAGAALPDLLGFMLVLAVVAAFGLPLAPAGLPVVVLALAVILALGLAAAFALSALQVFLRDTAQVAAQLVMLGFFLSPVLYDRAQLPAPLARALGLNPLAPPIEAIRMALAGGEVAWAALGASAAAAVVALWLAHGLFRRTRPHVEDFL</sequence>
<dbReference type="PROSITE" id="PS51012">
    <property type="entry name" value="ABC_TM2"/>
    <property type="match status" value="1"/>
</dbReference>
<feature type="domain" description="ABC transmembrane type-2" evidence="10">
    <location>
        <begin position="23"/>
        <end position="245"/>
    </location>
</feature>
<accession>A0A7W7V762</accession>
<dbReference type="InterPro" id="IPR047817">
    <property type="entry name" value="ABC2_TM_bact-type"/>
</dbReference>
<comment type="subcellular location">
    <subcellularLocation>
        <location evidence="1 9">Cell inner membrane</location>
        <topology evidence="1 9">Multi-pass membrane protein</topology>
    </subcellularLocation>
</comment>
<feature type="transmembrane region" description="Helical" evidence="9">
    <location>
        <begin position="137"/>
        <end position="159"/>
    </location>
</feature>
<comment type="caution">
    <text evidence="9">Lacks conserved residue(s) required for the propagation of feature annotation.</text>
</comment>
<keyword evidence="3 9" id="KW-0813">Transport</keyword>
<comment type="caution">
    <text evidence="11">The sequence shown here is derived from an EMBL/GenBank/DDBJ whole genome shotgun (WGS) entry which is preliminary data.</text>
</comment>
<keyword evidence="6 9" id="KW-0812">Transmembrane</keyword>
<evidence type="ECO:0000256" key="9">
    <source>
        <dbReference type="RuleBase" id="RU361157"/>
    </source>
</evidence>
<dbReference type="GO" id="GO:0015920">
    <property type="term" value="P:lipopolysaccharide transport"/>
    <property type="evidence" value="ECO:0007669"/>
    <property type="project" value="TreeGrafter"/>
</dbReference>
<evidence type="ECO:0000256" key="5">
    <source>
        <dbReference type="ARBA" id="ARBA00022519"/>
    </source>
</evidence>
<proteinExistence type="inferred from homology"/>
<protein>
    <recommendedName>
        <fullName evidence="9">Transport permease protein</fullName>
    </recommendedName>
</protein>
<evidence type="ECO:0000256" key="1">
    <source>
        <dbReference type="ARBA" id="ARBA00004429"/>
    </source>
</evidence>
<evidence type="ECO:0000256" key="4">
    <source>
        <dbReference type="ARBA" id="ARBA00022475"/>
    </source>
</evidence>